<proteinExistence type="predicted"/>
<dbReference type="GO" id="GO:0016810">
    <property type="term" value="F:hydrolase activity, acting on carbon-nitrogen (but not peptide) bonds"/>
    <property type="evidence" value="ECO:0007669"/>
    <property type="project" value="InterPro"/>
</dbReference>
<feature type="non-terminal residue" evidence="1">
    <location>
        <position position="1"/>
    </location>
</feature>
<dbReference type="SUPFAM" id="SSF51338">
    <property type="entry name" value="Composite domain of metallo-dependent hydrolases"/>
    <property type="match status" value="1"/>
</dbReference>
<organism evidence="1">
    <name type="scientific">marine sediment metagenome</name>
    <dbReference type="NCBI Taxonomy" id="412755"/>
    <lineage>
        <taxon>unclassified sequences</taxon>
        <taxon>metagenomes</taxon>
        <taxon>ecological metagenomes</taxon>
    </lineage>
</organism>
<evidence type="ECO:0000313" key="1">
    <source>
        <dbReference type="EMBL" id="GAI64843.1"/>
    </source>
</evidence>
<gene>
    <name evidence="1" type="ORF">S06H3_67174</name>
</gene>
<accession>X1Q9D3</accession>
<dbReference type="AlphaFoldDB" id="X1Q9D3"/>
<dbReference type="EMBL" id="BARV01046318">
    <property type="protein sequence ID" value="GAI64843.1"/>
    <property type="molecule type" value="Genomic_DNA"/>
</dbReference>
<protein>
    <submittedName>
        <fullName evidence="1">Uncharacterized protein</fullName>
    </submittedName>
</protein>
<reference evidence="1" key="1">
    <citation type="journal article" date="2014" name="Front. Microbiol.">
        <title>High frequency of phylogenetically diverse reductive dehalogenase-homologous genes in deep subseafloor sedimentary metagenomes.</title>
        <authorList>
            <person name="Kawai M."/>
            <person name="Futagami T."/>
            <person name="Toyoda A."/>
            <person name="Takaki Y."/>
            <person name="Nishi S."/>
            <person name="Hori S."/>
            <person name="Arai W."/>
            <person name="Tsubouchi T."/>
            <person name="Morono Y."/>
            <person name="Uchiyama I."/>
            <person name="Ito T."/>
            <person name="Fujiyama A."/>
            <person name="Inagaki F."/>
            <person name="Takami H."/>
        </authorList>
    </citation>
    <scope>NUCLEOTIDE SEQUENCE</scope>
    <source>
        <strain evidence="1">Expedition CK06-06</strain>
    </source>
</reference>
<comment type="caution">
    <text evidence="1">The sequence shown here is derived from an EMBL/GenBank/DDBJ whole genome shotgun (WGS) entry which is preliminary data.</text>
</comment>
<name>X1Q9D3_9ZZZZ</name>
<sequence length="30" mass="3237">GMIKKIAPKINRSCDELIDATNKVVVPGLI</sequence>
<dbReference type="Gene3D" id="2.30.40.10">
    <property type="entry name" value="Urease, subunit C, domain 1"/>
    <property type="match status" value="1"/>
</dbReference>
<dbReference type="InterPro" id="IPR011059">
    <property type="entry name" value="Metal-dep_hydrolase_composite"/>
</dbReference>
<feature type="non-terminal residue" evidence="1">
    <location>
        <position position="30"/>
    </location>
</feature>